<protein>
    <submittedName>
        <fullName evidence="1">Uncharacterized protein</fullName>
    </submittedName>
</protein>
<name>A0A370NCV1_9BURK</name>
<keyword evidence="2" id="KW-1185">Reference proteome</keyword>
<dbReference type="Proteomes" id="UP000254875">
    <property type="component" value="Unassembled WGS sequence"/>
</dbReference>
<gene>
    <name evidence="1" type="ORF">DLM46_07870</name>
</gene>
<proteinExistence type="predicted"/>
<evidence type="ECO:0000313" key="1">
    <source>
        <dbReference type="EMBL" id="RDK03432.1"/>
    </source>
</evidence>
<comment type="caution">
    <text evidence="1">The sequence shown here is derived from an EMBL/GenBank/DDBJ whole genome shotgun (WGS) entry which is preliminary data.</text>
</comment>
<evidence type="ECO:0000313" key="2">
    <source>
        <dbReference type="Proteomes" id="UP000254875"/>
    </source>
</evidence>
<dbReference type="EMBL" id="QHKS01000004">
    <property type="protein sequence ID" value="RDK03432.1"/>
    <property type="molecule type" value="Genomic_DNA"/>
</dbReference>
<organism evidence="1 2">
    <name type="scientific">Paraburkholderia lacunae</name>
    <dbReference type="NCBI Taxonomy" id="2211104"/>
    <lineage>
        <taxon>Bacteria</taxon>
        <taxon>Pseudomonadati</taxon>
        <taxon>Pseudomonadota</taxon>
        <taxon>Betaproteobacteria</taxon>
        <taxon>Burkholderiales</taxon>
        <taxon>Burkholderiaceae</taxon>
        <taxon>Paraburkholderia</taxon>
    </lineage>
</organism>
<reference evidence="2" key="1">
    <citation type="submission" date="2018-05" db="EMBL/GenBank/DDBJ databases">
        <authorList>
            <person name="Feng T."/>
        </authorList>
    </citation>
    <scope>NUCLEOTIDE SEQUENCE [LARGE SCALE GENOMIC DNA]</scope>
    <source>
        <strain evidence="2">S27</strain>
    </source>
</reference>
<dbReference type="AlphaFoldDB" id="A0A370NCV1"/>
<sequence>MRSARQLAARFGQFGKQPFTFMLQAVKIGFSLLECLTRSFEHPLFVDQISPQCAHFSLQ</sequence>
<accession>A0A370NCV1</accession>